<proteinExistence type="predicted"/>
<evidence type="ECO:0000313" key="3">
    <source>
        <dbReference type="EMBL" id="PMD61712.1"/>
    </source>
</evidence>
<dbReference type="InterPro" id="IPR000999">
    <property type="entry name" value="RNase_III_dom"/>
</dbReference>
<dbReference type="Pfam" id="PF00636">
    <property type="entry name" value="Ribonuclease_3"/>
    <property type="match status" value="1"/>
</dbReference>
<organism evidence="3 4">
    <name type="scientific">Hyaloscypha bicolor E</name>
    <dbReference type="NCBI Taxonomy" id="1095630"/>
    <lineage>
        <taxon>Eukaryota</taxon>
        <taxon>Fungi</taxon>
        <taxon>Dikarya</taxon>
        <taxon>Ascomycota</taxon>
        <taxon>Pezizomycotina</taxon>
        <taxon>Leotiomycetes</taxon>
        <taxon>Helotiales</taxon>
        <taxon>Hyaloscyphaceae</taxon>
        <taxon>Hyaloscypha</taxon>
        <taxon>Hyaloscypha bicolor</taxon>
    </lineage>
</organism>
<evidence type="ECO:0000259" key="2">
    <source>
        <dbReference type="SMART" id="SM00535"/>
    </source>
</evidence>
<evidence type="ECO:0000256" key="1">
    <source>
        <dbReference type="SAM" id="MobiDB-lite"/>
    </source>
</evidence>
<dbReference type="SUPFAM" id="SSF69065">
    <property type="entry name" value="RNase III domain-like"/>
    <property type="match status" value="1"/>
</dbReference>
<dbReference type="Proteomes" id="UP000235371">
    <property type="component" value="Unassembled WGS sequence"/>
</dbReference>
<sequence length="338" mass="37173">MSEPQEPDSFNPYQQISNADPHKNSRPGSIDSWERPRSPSLVTKCSISPTSQYSQHSHHHVPSSPTLTTHSVPEPGVGNQPYPPSAGAAIAERVWPSHQEPGGHRTEPTLARGIWSSAGSGSSQWLLAIQVILQYEFTNPDLLEEALESPGSGVNCVGKSHRHFLDGNRGLANVGEMLMKLVLADQCYLFKIPEGDAGNILDRLIGRKNLAYICWKSQMEKFVRRKKPLRPTKRKNIFSVVKDDASREDPSRTAARAIRAIIGAIYYDGGLQAARRVMAELGLIIKPECKARELSEILAEDGQHVIDHPPMPASSCVRTTLKGSRVTATQIGKRTRAP</sequence>
<dbReference type="GeneID" id="36591032"/>
<reference evidence="3 4" key="1">
    <citation type="submission" date="2016-04" db="EMBL/GenBank/DDBJ databases">
        <title>A degradative enzymes factory behind the ericoid mycorrhizal symbiosis.</title>
        <authorList>
            <consortium name="DOE Joint Genome Institute"/>
            <person name="Martino E."/>
            <person name="Morin E."/>
            <person name="Grelet G."/>
            <person name="Kuo A."/>
            <person name="Kohler A."/>
            <person name="Daghino S."/>
            <person name="Barry K."/>
            <person name="Choi C."/>
            <person name="Cichocki N."/>
            <person name="Clum A."/>
            <person name="Copeland A."/>
            <person name="Hainaut M."/>
            <person name="Haridas S."/>
            <person name="Labutti K."/>
            <person name="Lindquist E."/>
            <person name="Lipzen A."/>
            <person name="Khouja H.-R."/>
            <person name="Murat C."/>
            <person name="Ohm R."/>
            <person name="Olson A."/>
            <person name="Spatafora J."/>
            <person name="Veneault-Fourrey C."/>
            <person name="Henrissat B."/>
            <person name="Grigoriev I."/>
            <person name="Martin F."/>
            <person name="Perotto S."/>
        </authorList>
    </citation>
    <scope>NUCLEOTIDE SEQUENCE [LARGE SCALE GENOMIC DNA]</scope>
    <source>
        <strain evidence="3 4">E</strain>
    </source>
</reference>
<feature type="domain" description="RNase III" evidence="2">
    <location>
        <begin position="141"/>
        <end position="291"/>
    </location>
</feature>
<dbReference type="RefSeq" id="XP_024738616.1">
    <property type="nucleotide sequence ID" value="XM_024882955.1"/>
</dbReference>
<dbReference type="GO" id="GO:0004525">
    <property type="term" value="F:ribonuclease III activity"/>
    <property type="evidence" value="ECO:0007669"/>
    <property type="project" value="InterPro"/>
</dbReference>
<gene>
    <name evidence="3" type="ORF">K444DRAFT_628723</name>
</gene>
<dbReference type="InParanoid" id="A0A2J6TFC7"/>
<protein>
    <recommendedName>
        <fullName evidence="2">RNase III domain-containing protein</fullName>
    </recommendedName>
</protein>
<name>A0A2J6TFC7_9HELO</name>
<dbReference type="CDD" id="cd00593">
    <property type="entry name" value="RIBOc"/>
    <property type="match status" value="1"/>
</dbReference>
<dbReference type="Gene3D" id="1.10.1520.10">
    <property type="entry name" value="Ribonuclease III domain"/>
    <property type="match status" value="1"/>
</dbReference>
<dbReference type="GO" id="GO:0006396">
    <property type="term" value="P:RNA processing"/>
    <property type="evidence" value="ECO:0007669"/>
    <property type="project" value="InterPro"/>
</dbReference>
<dbReference type="SMART" id="SM00535">
    <property type="entry name" value="RIBOc"/>
    <property type="match status" value="1"/>
</dbReference>
<accession>A0A2J6TFC7</accession>
<keyword evidence="4" id="KW-1185">Reference proteome</keyword>
<dbReference type="InterPro" id="IPR036389">
    <property type="entry name" value="RNase_III_sf"/>
</dbReference>
<dbReference type="AlphaFoldDB" id="A0A2J6TFC7"/>
<dbReference type="OrthoDB" id="67027at2759"/>
<dbReference type="EMBL" id="KZ613786">
    <property type="protein sequence ID" value="PMD61712.1"/>
    <property type="molecule type" value="Genomic_DNA"/>
</dbReference>
<evidence type="ECO:0000313" key="4">
    <source>
        <dbReference type="Proteomes" id="UP000235371"/>
    </source>
</evidence>
<feature type="region of interest" description="Disordered" evidence="1">
    <location>
        <begin position="1"/>
        <end position="86"/>
    </location>
</feature>
<feature type="compositionally biased region" description="Low complexity" evidence="1">
    <location>
        <begin position="62"/>
        <end position="73"/>
    </location>
</feature>